<dbReference type="PANTHER" id="PTHR18937">
    <property type="entry name" value="STRUCTURAL MAINTENANCE OF CHROMOSOMES SMC FAMILY MEMBER"/>
    <property type="match status" value="1"/>
</dbReference>
<feature type="coiled-coil region" evidence="12">
    <location>
        <begin position="506"/>
        <end position="614"/>
    </location>
</feature>
<evidence type="ECO:0000313" key="15">
    <source>
        <dbReference type="EMBL" id="KIL71319.1"/>
    </source>
</evidence>
<dbReference type="InterPro" id="IPR010935">
    <property type="entry name" value="SMC_hinge"/>
</dbReference>
<dbReference type="SUPFAM" id="SSF75553">
    <property type="entry name" value="Smc hinge domain"/>
    <property type="match status" value="1"/>
</dbReference>
<sequence length="1574" mass="176914">MPPRRPSRSTRASVEPTQQESLPAKRKRGQAAEPTGDEADTAAKPPSKAKRSSARSSSTSAPKTRTSARGKTSLPDVAESQAEEESDALPARKKPRPSEEATEDAQESDRDQEEATETKFSATKKGKQTKKTTTAPASNRSRSSRKGASEVAKKHDEEDEEDEGEQPTAASGPAKRNRRVVKKSSVIPKDESENDEPDSDASEAKRKGRRAATRKVSDKRRKQQADRTQDVDEDETALPAPSGHNGNQNDSDMEDELPDFKPRTSPKKPRQSMQPQPVEEEEEMSLFEPLPVPSQPKVMPPSQEEPAGPKTRLIIHKMALVNFKSYAGRQVIGPFHKSFSAIVGPNGSGKSNTIDALLFVFGYRASKMRQAKLSELIHNSDHHPDLQDCSVEVHFREIIDLPGPDAFEAVPNSDLVVARQAFKNNSSRYTINGRASNYTEVQTLLKGRGIDLDHKRFLILQGEVESIAQMKPKATTEHEDGLLEYLEDIIGTSKYKEPIDEALILMERLQEERSVKMNRLRLVEKEKSALEEKKREAEDYLRLKNDHTRALSRLWQWYIWQALIQAEKLETRMDKLQKALAEETEKNKDDIIHLELLQNDYVEREKAYAEVQAAQAEAVKDLASHERKEINLQERKKHAVTKAKKLKKTLQDDTSSRTKAMHTIEDSAEKMEREGAKVEENEASLAEEEKVLERIRDSLKDKTQVFHDQIEVKQKELEPWKAKINAKKADVDVATSERDALAQKAEGLKAQCQQAQQVFETLKGEQQSKSDEQESLRSQKANLQKELKQADAKLKSAQNRVQECRQKASSTRQRIDEAKASQADSRSQNRVLDSLTRLQMAGRIQGFHGRLGSLGTIADKYDVAVSTACGSLNHMVVDTVEQGQACIEYLRSQNIGRASFMVLEKLSNTRGMEPIQTPENVPRLFDLIKPKEPRFATAFYKGLSNTLVADSMDQASRIAYGQRRWRVVTLAGQLIDTSGTMSGGGSQPARGGMSSKLPTEAVRPEVLAQYEKESDNAARELEAASQEVKEAEIELDKLTRLGPTLDMSFEKLGMEIETNKKRIMDAEKRLKDLKAQNKPDAGDMARIAKLDEGIATATDELEQLQSKASKVEKAIQELEKKILEVGGSKLLTQKSKVDGLKLHISLANDEITKAEVAKAKAEKDVVKAESAIESNTALLEEAEAEIEELDGQLGELEQYVNELRARVDDAQTAAERQKEDLETRKAELDEKEEAIQEFRKKEAEIKQSLTDTQKEHTENEKKMENLRNQHDKLRLEEIDDDEDDEVETNKTTEAPAAQVTETKVKDEPTDEPLNVAKQEKAPSDELHIYSVTELSKFKSRELLADTELLDEKVKNARPDLSVLKEYKQREAEFLNRAKDLDDVTQQRDEQKQRYDGLRKERLDGFMSGFTMISLKLKEMYQMITIGGNAELELVDSMDPFSEGIIFSVMPPKKSWKNISNLSGGEKTLSSLALVFALHVFKPTPLYFMDEIDAALDFRNVSIVANYIKDRTKNAQFIIISLRNDMFELSHRLIGIYKTSNQTRSISIDNQALTAPPRPASSNIPATPAKENNNL</sequence>
<evidence type="ECO:0000256" key="5">
    <source>
        <dbReference type="ARBA" id="ARBA00022741"/>
    </source>
</evidence>
<evidence type="ECO:0000256" key="3">
    <source>
        <dbReference type="ARBA" id="ARBA00018693"/>
    </source>
</evidence>
<dbReference type="Pfam" id="PF06470">
    <property type="entry name" value="SMC_hinge"/>
    <property type="match status" value="1"/>
</dbReference>
<comment type="similarity">
    <text evidence="2">Belongs to the SMC family. SMC4 subfamily.</text>
</comment>
<dbReference type="HOGENOM" id="CLU_001042_4_1_1"/>
<feature type="region of interest" description="Disordered" evidence="13">
    <location>
        <begin position="1551"/>
        <end position="1574"/>
    </location>
</feature>
<feature type="region of interest" description="Disordered" evidence="13">
    <location>
        <begin position="978"/>
        <end position="997"/>
    </location>
</feature>
<dbReference type="InterPro" id="IPR003395">
    <property type="entry name" value="RecF/RecN/SMC_N"/>
</dbReference>
<keyword evidence="10" id="KW-0539">Nucleus</keyword>
<feature type="coiled-coil region" evidence="12">
    <location>
        <begin position="1363"/>
        <end position="1400"/>
    </location>
</feature>
<dbReference type="PANTHER" id="PTHR18937:SF172">
    <property type="entry name" value="STRUCTURAL MAINTENANCE OF CHROMOSOMES PROTEIN"/>
    <property type="match status" value="1"/>
</dbReference>
<dbReference type="EMBL" id="KN818222">
    <property type="protein sequence ID" value="KIL71319.1"/>
    <property type="molecule type" value="Genomic_DNA"/>
</dbReference>
<evidence type="ECO:0000256" key="13">
    <source>
        <dbReference type="SAM" id="MobiDB-lite"/>
    </source>
</evidence>
<keyword evidence="8 12" id="KW-0175">Coiled coil</keyword>
<feature type="compositionally biased region" description="Acidic residues" evidence="13">
    <location>
        <begin position="192"/>
        <end position="201"/>
    </location>
</feature>
<feature type="domain" description="SMC hinge" evidence="14">
    <location>
        <begin position="845"/>
        <end position="959"/>
    </location>
</feature>
<dbReference type="STRING" id="946122.A0A0C2TVG1"/>
<evidence type="ECO:0000256" key="2">
    <source>
        <dbReference type="ARBA" id="ARBA00006005"/>
    </source>
</evidence>
<dbReference type="Gene3D" id="3.40.50.300">
    <property type="entry name" value="P-loop containing nucleotide triphosphate hydrolases"/>
    <property type="match status" value="2"/>
</dbReference>
<feature type="region of interest" description="Disordered" evidence="13">
    <location>
        <begin position="787"/>
        <end position="828"/>
    </location>
</feature>
<feature type="compositionally biased region" description="Basic and acidic residues" evidence="13">
    <location>
        <begin position="1252"/>
        <end position="1276"/>
    </location>
</feature>
<name>A0A0C2TVG1_AMAMK</name>
<keyword evidence="7" id="KW-0067">ATP-binding</keyword>
<evidence type="ECO:0000259" key="14">
    <source>
        <dbReference type="SMART" id="SM00968"/>
    </source>
</evidence>
<dbReference type="Gene3D" id="3.30.70.1620">
    <property type="match status" value="1"/>
</dbReference>
<keyword evidence="9" id="KW-0226">DNA condensation</keyword>
<evidence type="ECO:0000256" key="12">
    <source>
        <dbReference type="SAM" id="Coils"/>
    </source>
</evidence>
<feature type="compositionally biased region" description="Low complexity" evidence="13">
    <location>
        <begin position="54"/>
        <end position="69"/>
    </location>
</feature>
<feature type="compositionally biased region" description="Basic and acidic residues" evidence="13">
    <location>
        <begin position="649"/>
        <end position="662"/>
    </location>
</feature>
<dbReference type="Gene3D" id="1.20.1060.20">
    <property type="match status" value="1"/>
</dbReference>
<dbReference type="Gene3D" id="1.10.287.1490">
    <property type="match status" value="1"/>
</dbReference>
<evidence type="ECO:0000256" key="7">
    <source>
        <dbReference type="ARBA" id="ARBA00022840"/>
    </source>
</evidence>
<feature type="compositionally biased region" description="Acidic residues" evidence="13">
    <location>
        <begin position="1277"/>
        <end position="1286"/>
    </location>
</feature>
<dbReference type="FunFam" id="3.40.50.300:FF:000481">
    <property type="entry name" value="Structural maintenance of chromosomes 4"/>
    <property type="match status" value="1"/>
</dbReference>
<dbReference type="OrthoDB" id="5575062at2759"/>
<evidence type="ECO:0000256" key="1">
    <source>
        <dbReference type="ARBA" id="ARBA00004123"/>
    </source>
</evidence>
<dbReference type="GO" id="GO:0007076">
    <property type="term" value="P:mitotic chromosome condensation"/>
    <property type="evidence" value="ECO:0007669"/>
    <property type="project" value="UniProtKB-ARBA"/>
</dbReference>
<dbReference type="InterPro" id="IPR027417">
    <property type="entry name" value="P-loop_NTPase"/>
</dbReference>
<dbReference type="InterPro" id="IPR036277">
    <property type="entry name" value="SMC_hinge_sf"/>
</dbReference>
<feature type="compositionally biased region" description="Polar residues" evidence="13">
    <location>
        <begin position="796"/>
        <end position="812"/>
    </location>
</feature>
<evidence type="ECO:0000256" key="6">
    <source>
        <dbReference type="ARBA" id="ARBA00022776"/>
    </source>
</evidence>
<keyword evidence="11" id="KW-0131">Cell cycle</keyword>
<keyword evidence="6" id="KW-0498">Mitosis</keyword>
<evidence type="ECO:0000256" key="4">
    <source>
        <dbReference type="ARBA" id="ARBA00022618"/>
    </source>
</evidence>
<keyword evidence="4" id="KW-0132">Cell division</keyword>
<gene>
    <name evidence="15" type="ORF">M378DRAFT_114410</name>
</gene>
<evidence type="ECO:0000256" key="9">
    <source>
        <dbReference type="ARBA" id="ARBA00023067"/>
    </source>
</evidence>
<feature type="compositionally biased region" description="Basic residues" evidence="13">
    <location>
        <begin position="206"/>
        <end position="222"/>
    </location>
</feature>
<dbReference type="InParanoid" id="A0A0C2TVG1"/>
<dbReference type="GO" id="GO:0000796">
    <property type="term" value="C:condensin complex"/>
    <property type="evidence" value="ECO:0007669"/>
    <property type="project" value="TreeGrafter"/>
</dbReference>
<comment type="subcellular location">
    <subcellularLocation>
        <location evidence="1">Nucleus</location>
    </subcellularLocation>
</comment>
<dbReference type="GO" id="GO:0051301">
    <property type="term" value="P:cell division"/>
    <property type="evidence" value="ECO:0007669"/>
    <property type="project" value="UniProtKB-KW"/>
</dbReference>
<keyword evidence="5" id="KW-0547">Nucleotide-binding</keyword>
<dbReference type="GO" id="GO:0005634">
    <property type="term" value="C:nucleus"/>
    <property type="evidence" value="ECO:0007669"/>
    <property type="project" value="UniProtKB-SubCell"/>
</dbReference>
<feature type="compositionally biased region" description="Basic residues" evidence="13">
    <location>
        <begin position="635"/>
        <end position="648"/>
    </location>
</feature>
<accession>A0A0C2TVG1</accession>
<organism evidence="15 16">
    <name type="scientific">Amanita muscaria (strain Koide BX008)</name>
    <dbReference type="NCBI Taxonomy" id="946122"/>
    <lineage>
        <taxon>Eukaryota</taxon>
        <taxon>Fungi</taxon>
        <taxon>Dikarya</taxon>
        <taxon>Basidiomycota</taxon>
        <taxon>Agaricomycotina</taxon>
        <taxon>Agaricomycetes</taxon>
        <taxon>Agaricomycetidae</taxon>
        <taxon>Agaricales</taxon>
        <taxon>Pluteineae</taxon>
        <taxon>Amanitaceae</taxon>
        <taxon>Amanita</taxon>
    </lineage>
</organism>
<proteinExistence type="inferred from homology"/>
<dbReference type="GO" id="GO:0005524">
    <property type="term" value="F:ATP binding"/>
    <property type="evidence" value="ECO:0007669"/>
    <property type="project" value="UniProtKB-KW"/>
</dbReference>
<dbReference type="Proteomes" id="UP000054549">
    <property type="component" value="Unassembled WGS sequence"/>
</dbReference>
<evidence type="ECO:0000256" key="10">
    <source>
        <dbReference type="ARBA" id="ARBA00023242"/>
    </source>
</evidence>
<dbReference type="FunFam" id="3.40.50.300:FF:000585">
    <property type="entry name" value="Structural maintenance of chromosomes 4"/>
    <property type="match status" value="1"/>
</dbReference>
<dbReference type="SUPFAM" id="SSF52540">
    <property type="entry name" value="P-loop containing nucleoside triphosphate hydrolases"/>
    <property type="match status" value="1"/>
</dbReference>
<protein>
    <recommendedName>
        <fullName evidence="3">Structural maintenance of chromosomes protein 4</fullName>
    </recommendedName>
</protein>
<dbReference type="SMART" id="SM00968">
    <property type="entry name" value="SMC_hinge"/>
    <property type="match status" value="1"/>
</dbReference>
<feature type="region of interest" description="Disordered" evidence="13">
    <location>
        <begin position="1"/>
        <end position="308"/>
    </location>
</feature>
<evidence type="ECO:0000256" key="8">
    <source>
        <dbReference type="ARBA" id="ARBA00023054"/>
    </source>
</evidence>
<feature type="compositionally biased region" description="Basic and acidic residues" evidence="13">
    <location>
        <begin position="147"/>
        <end position="156"/>
    </location>
</feature>
<dbReference type="FunCoup" id="A0A0C2TVG1">
    <property type="interactions" value="446"/>
</dbReference>
<feature type="compositionally biased region" description="Polar residues" evidence="13">
    <location>
        <begin position="1559"/>
        <end position="1574"/>
    </location>
</feature>
<reference evidence="15 16" key="1">
    <citation type="submission" date="2014-04" db="EMBL/GenBank/DDBJ databases">
        <title>Evolutionary Origins and Diversification of the Mycorrhizal Mutualists.</title>
        <authorList>
            <consortium name="DOE Joint Genome Institute"/>
            <consortium name="Mycorrhizal Genomics Consortium"/>
            <person name="Kohler A."/>
            <person name="Kuo A."/>
            <person name="Nagy L.G."/>
            <person name="Floudas D."/>
            <person name="Copeland A."/>
            <person name="Barry K.W."/>
            <person name="Cichocki N."/>
            <person name="Veneault-Fourrey C."/>
            <person name="LaButti K."/>
            <person name="Lindquist E.A."/>
            <person name="Lipzen A."/>
            <person name="Lundell T."/>
            <person name="Morin E."/>
            <person name="Murat C."/>
            <person name="Riley R."/>
            <person name="Ohm R."/>
            <person name="Sun H."/>
            <person name="Tunlid A."/>
            <person name="Henrissat B."/>
            <person name="Grigoriev I.V."/>
            <person name="Hibbett D.S."/>
            <person name="Martin F."/>
        </authorList>
    </citation>
    <scope>NUCLEOTIDE SEQUENCE [LARGE SCALE GENOMIC DNA]</scope>
    <source>
        <strain evidence="15 16">Koide BX008</strain>
    </source>
</reference>
<keyword evidence="16" id="KW-1185">Reference proteome</keyword>
<feature type="compositionally biased region" description="Acidic residues" evidence="13">
    <location>
        <begin position="100"/>
        <end position="115"/>
    </location>
</feature>
<feature type="region of interest" description="Disordered" evidence="13">
    <location>
        <begin position="635"/>
        <end position="662"/>
    </location>
</feature>
<evidence type="ECO:0000256" key="11">
    <source>
        <dbReference type="ARBA" id="ARBA00023306"/>
    </source>
</evidence>
<dbReference type="Pfam" id="PF02463">
    <property type="entry name" value="SMC_N"/>
    <property type="match status" value="1"/>
</dbReference>
<feature type="region of interest" description="Disordered" evidence="13">
    <location>
        <begin position="1242"/>
        <end position="1321"/>
    </location>
</feature>
<evidence type="ECO:0000313" key="16">
    <source>
        <dbReference type="Proteomes" id="UP000054549"/>
    </source>
</evidence>